<evidence type="ECO:0000313" key="5">
    <source>
        <dbReference type="EMBL" id="USG60655.1"/>
    </source>
</evidence>
<dbReference type="SUPFAM" id="SSF52540">
    <property type="entry name" value="P-loop containing nucleoside triphosphate hydrolases"/>
    <property type="match status" value="1"/>
</dbReference>
<keyword evidence="1" id="KW-0813">Transport</keyword>
<proteinExistence type="predicted"/>
<dbReference type="SMART" id="SM00382">
    <property type="entry name" value="AAA"/>
    <property type="match status" value="1"/>
</dbReference>
<dbReference type="PROSITE" id="PS00211">
    <property type="entry name" value="ABC_TRANSPORTER_1"/>
    <property type="match status" value="1"/>
</dbReference>
<protein>
    <submittedName>
        <fullName evidence="5">ATP-binding cassette domain-containing protein</fullName>
    </submittedName>
</protein>
<keyword evidence="2" id="KW-0547">Nucleotide-binding</keyword>
<dbReference type="InterPro" id="IPR050093">
    <property type="entry name" value="ABC_SmlMolc_Importer"/>
</dbReference>
<keyword evidence="6" id="KW-1185">Reference proteome</keyword>
<gene>
    <name evidence="5" type="ORF">NBZ79_15930</name>
</gene>
<evidence type="ECO:0000256" key="3">
    <source>
        <dbReference type="ARBA" id="ARBA00022840"/>
    </source>
</evidence>
<dbReference type="InterPro" id="IPR003593">
    <property type="entry name" value="AAA+_ATPase"/>
</dbReference>
<dbReference type="Pfam" id="PF00005">
    <property type="entry name" value="ABC_tran"/>
    <property type="match status" value="1"/>
</dbReference>
<feature type="domain" description="ABC transporter" evidence="4">
    <location>
        <begin position="8"/>
        <end position="232"/>
    </location>
</feature>
<reference evidence="5" key="1">
    <citation type="submission" date="2022-06" db="EMBL/GenBank/DDBJ databases">
        <title>Sneathiella actinostolidae sp. nov., isolated from a sea anemonein the Western Pacific Ocean.</title>
        <authorList>
            <person name="Wei M.J."/>
        </authorList>
    </citation>
    <scope>NUCLEOTIDE SEQUENCE</scope>
    <source>
        <strain evidence="5">PHK-P5</strain>
    </source>
</reference>
<dbReference type="InterPro" id="IPR027417">
    <property type="entry name" value="P-loop_NTPase"/>
</dbReference>
<evidence type="ECO:0000313" key="6">
    <source>
        <dbReference type="Proteomes" id="UP001056291"/>
    </source>
</evidence>
<keyword evidence="3 5" id="KW-0067">ATP-binding</keyword>
<dbReference type="PANTHER" id="PTHR42781">
    <property type="entry name" value="SPERMIDINE/PUTRESCINE IMPORT ATP-BINDING PROTEIN POTA"/>
    <property type="match status" value="1"/>
</dbReference>
<evidence type="ECO:0000256" key="2">
    <source>
        <dbReference type="ARBA" id="ARBA00022741"/>
    </source>
</evidence>
<dbReference type="Proteomes" id="UP001056291">
    <property type="component" value="Chromosome"/>
</dbReference>
<dbReference type="InterPro" id="IPR017871">
    <property type="entry name" value="ABC_transporter-like_CS"/>
</dbReference>
<dbReference type="InterPro" id="IPR003439">
    <property type="entry name" value="ABC_transporter-like_ATP-bd"/>
</dbReference>
<dbReference type="EMBL" id="CP098747">
    <property type="protein sequence ID" value="USG60655.1"/>
    <property type="molecule type" value="Genomic_DNA"/>
</dbReference>
<dbReference type="Gene3D" id="3.40.50.300">
    <property type="entry name" value="P-loop containing nucleotide triphosphate hydrolases"/>
    <property type="match status" value="1"/>
</dbReference>
<dbReference type="PROSITE" id="PS50893">
    <property type="entry name" value="ABC_TRANSPORTER_2"/>
    <property type="match status" value="1"/>
</dbReference>
<dbReference type="RefSeq" id="WP_251933536.1">
    <property type="nucleotide sequence ID" value="NZ_CP098747.1"/>
</dbReference>
<evidence type="ECO:0000259" key="4">
    <source>
        <dbReference type="PROSITE" id="PS50893"/>
    </source>
</evidence>
<name>A0ABY4W4K0_9PROT</name>
<evidence type="ECO:0000256" key="1">
    <source>
        <dbReference type="ARBA" id="ARBA00022448"/>
    </source>
</evidence>
<dbReference type="GO" id="GO:0005524">
    <property type="term" value="F:ATP binding"/>
    <property type="evidence" value="ECO:0007669"/>
    <property type="project" value="UniProtKB-KW"/>
</dbReference>
<organism evidence="5 6">
    <name type="scientific">Sneathiella marina</name>
    <dbReference type="NCBI Taxonomy" id="2950108"/>
    <lineage>
        <taxon>Bacteria</taxon>
        <taxon>Pseudomonadati</taxon>
        <taxon>Pseudomonadota</taxon>
        <taxon>Alphaproteobacteria</taxon>
        <taxon>Sneathiellales</taxon>
        <taxon>Sneathiellaceae</taxon>
        <taxon>Sneathiella</taxon>
    </lineage>
</organism>
<sequence length="238" mass="26123">MVTSIFPLQIRDACLEKSGTQIIGPINLEILDRGCTVVVGPNGSGKTSLLRLMHGLEKASQGYVKWNVPRAQAYASQCYVFQTPVIMRRSVRDNIAYPLLLRGTQRKTALKEADKWLENVGLEASGEKKAHVLSGGERQKLALARALITNPGILFLDEPTTNLDGASTKEIERLIGQAQAAGTRIVMATHDFGQARRLGTDVLFMYRGRIHEICAVDDFFPTPSTEEARAFIGGEIVL</sequence>
<dbReference type="PANTHER" id="PTHR42781:SF9">
    <property type="entry name" value="AMINO ACID ABC TRANSPORTER, ATP-BINDING PROTEIN-RELATED"/>
    <property type="match status" value="1"/>
</dbReference>
<accession>A0ABY4W4K0</accession>